<dbReference type="GO" id="GO:0000160">
    <property type="term" value="P:phosphorelay signal transduction system"/>
    <property type="evidence" value="ECO:0007669"/>
    <property type="project" value="InterPro"/>
</dbReference>
<dbReference type="InParanoid" id="A0A7L4YT44"/>
<evidence type="ECO:0000256" key="1">
    <source>
        <dbReference type="ARBA" id="ARBA00022553"/>
    </source>
</evidence>
<reference evidence="8 9" key="1">
    <citation type="journal article" date="2018" name="Int. J. Syst. Evol. Microbiol.">
        <title>Epidermidibacterium keratini gen. nov., sp. nov., a member of the family Sporichthyaceae, isolated from keratin epidermis.</title>
        <authorList>
            <person name="Lee D.G."/>
            <person name="Trujillo M.E."/>
            <person name="Kang S."/>
            <person name="Nam J.J."/>
            <person name="Kim Y.J."/>
        </authorList>
    </citation>
    <scope>NUCLEOTIDE SEQUENCE [LARGE SCALE GENOMIC DNA]</scope>
    <source>
        <strain evidence="8 9">EPI-7</strain>
    </source>
</reference>
<keyword evidence="2" id="KW-0805">Transcription regulation</keyword>
<dbReference type="GO" id="GO:0006355">
    <property type="term" value="P:regulation of DNA-templated transcription"/>
    <property type="evidence" value="ECO:0007669"/>
    <property type="project" value="InterPro"/>
</dbReference>
<evidence type="ECO:0000256" key="5">
    <source>
        <dbReference type="PROSITE-ProRule" id="PRU00169"/>
    </source>
</evidence>
<dbReference type="InterPro" id="IPR016032">
    <property type="entry name" value="Sig_transdc_resp-reg_C-effctor"/>
</dbReference>
<evidence type="ECO:0000313" key="8">
    <source>
        <dbReference type="EMBL" id="QHC02346.1"/>
    </source>
</evidence>
<feature type="modified residue" description="4-aspartylphosphate" evidence="5">
    <location>
        <position position="51"/>
    </location>
</feature>
<evidence type="ECO:0000313" key="9">
    <source>
        <dbReference type="Proteomes" id="UP000463857"/>
    </source>
</evidence>
<evidence type="ECO:0000256" key="2">
    <source>
        <dbReference type="ARBA" id="ARBA00023015"/>
    </source>
</evidence>
<evidence type="ECO:0000259" key="7">
    <source>
        <dbReference type="PROSITE" id="PS50110"/>
    </source>
</evidence>
<keyword evidence="3" id="KW-0238">DNA-binding</keyword>
<keyword evidence="9" id="KW-1185">Reference proteome</keyword>
<evidence type="ECO:0000256" key="4">
    <source>
        <dbReference type="ARBA" id="ARBA00023163"/>
    </source>
</evidence>
<dbReference type="Pfam" id="PF00196">
    <property type="entry name" value="GerE"/>
    <property type="match status" value="1"/>
</dbReference>
<dbReference type="PROSITE" id="PS50043">
    <property type="entry name" value="HTH_LUXR_2"/>
    <property type="match status" value="1"/>
</dbReference>
<dbReference type="AlphaFoldDB" id="A0A7L4YT44"/>
<dbReference type="Proteomes" id="UP000463857">
    <property type="component" value="Chromosome"/>
</dbReference>
<organism evidence="8 9">
    <name type="scientific">Epidermidibacterium keratini</name>
    <dbReference type="NCBI Taxonomy" id="1891644"/>
    <lineage>
        <taxon>Bacteria</taxon>
        <taxon>Bacillati</taxon>
        <taxon>Actinomycetota</taxon>
        <taxon>Actinomycetes</taxon>
        <taxon>Sporichthyales</taxon>
        <taxon>Sporichthyaceae</taxon>
        <taxon>Epidermidibacterium</taxon>
    </lineage>
</organism>
<dbReference type="EMBL" id="CP047156">
    <property type="protein sequence ID" value="QHC02346.1"/>
    <property type="molecule type" value="Genomic_DNA"/>
</dbReference>
<dbReference type="RefSeq" id="WP_159547461.1">
    <property type="nucleotide sequence ID" value="NZ_CP047156.1"/>
</dbReference>
<evidence type="ECO:0000259" key="6">
    <source>
        <dbReference type="PROSITE" id="PS50043"/>
    </source>
</evidence>
<dbReference type="InterPro" id="IPR011006">
    <property type="entry name" value="CheY-like_superfamily"/>
</dbReference>
<dbReference type="PROSITE" id="PS50110">
    <property type="entry name" value="RESPONSE_REGULATORY"/>
    <property type="match status" value="1"/>
</dbReference>
<dbReference type="SMART" id="SM00448">
    <property type="entry name" value="REC"/>
    <property type="match status" value="1"/>
</dbReference>
<dbReference type="Gene3D" id="3.40.50.2300">
    <property type="match status" value="1"/>
</dbReference>
<dbReference type="InterPro" id="IPR001789">
    <property type="entry name" value="Sig_transdc_resp-reg_receiver"/>
</dbReference>
<keyword evidence="4" id="KW-0804">Transcription</keyword>
<dbReference type="SUPFAM" id="SSF46894">
    <property type="entry name" value="C-terminal effector domain of the bipartite response regulators"/>
    <property type="match status" value="1"/>
</dbReference>
<dbReference type="CDD" id="cd17535">
    <property type="entry name" value="REC_NarL-like"/>
    <property type="match status" value="1"/>
</dbReference>
<dbReference type="InterPro" id="IPR039420">
    <property type="entry name" value="WalR-like"/>
</dbReference>
<dbReference type="InterPro" id="IPR058245">
    <property type="entry name" value="NreC/VraR/RcsB-like_REC"/>
</dbReference>
<dbReference type="GO" id="GO:0003677">
    <property type="term" value="F:DNA binding"/>
    <property type="evidence" value="ECO:0007669"/>
    <property type="project" value="UniProtKB-KW"/>
</dbReference>
<dbReference type="CDD" id="cd06170">
    <property type="entry name" value="LuxR_C_like"/>
    <property type="match status" value="1"/>
</dbReference>
<dbReference type="SUPFAM" id="SSF52172">
    <property type="entry name" value="CheY-like"/>
    <property type="match status" value="1"/>
</dbReference>
<sequence length="213" mass="23188">MVVDDQPMVRAGIRNLLELAADDFAVDLEASDGAEALAVLRAEHPDVILMDIRMPTLDGIGALREIRTLPALQHIPVVMLTTFDSDDLLFESLEAGAAGFVLKDIEPTELYAAVRSAHRGDSVLDPSTTRRVISRALGGGRVVPQARERAASLTERERDVLITVARGLTNDEIAAELYLSPATVRTYVSRLMARLGCRDRVALTILAYQAQLV</sequence>
<gene>
    <name evidence="8" type="ORF">EK0264_07995</name>
</gene>
<evidence type="ECO:0000256" key="3">
    <source>
        <dbReference type="ARBA" id="ARBA00023125"/>
    </source>
</evidence>
<dbReference type="Pfam" id="PF00072">
    <property type="entry name" value="Response_reg"/>
    <property type="match status" value="1"/>
</dbReference>
<dbReference type="SMART" id="SM00421">
    <property type="entry name" value="HTH_LUXR"/>
    <property type="match status" value="1"/>
</dbReference>
<name>A0A7L4YT44_9ACTN</name>
<accession>A0A7L4YT44</accession>
<dbReference type="PRINTS" id="PR00038">
    <property type="entry name" value="HTHLUXR"/>
</dbReference>
<proteinExistence type="predicted"/>
<dbReference type="PANTHER" id="PTHR43214:SF24">
    <property type="entry name" value="TRANSCRIPTIONAL REGULATORY PROTEIN NARL-RELATED"/>
    <property type="match status" value="1"/>
</dbReference>
<feature type="domain" description="Response regulatory" evidence="7">
    <location>
        <begin position="1"/>
        <end position="118"/>
    </location>
</feature>
<feature type="domain" description="HTH luxR-type" evidence="6">
    <location>
        <begin position="146"/>
        <end position="211"/>
    </location>
</feature>
<dbReference type="InterPro" id="IPR000792">
    <property type="entry name" value="Tscrpt_reg_LuxR_C"/>
</dbReference>
<keyword evidence="1 5" id="KW-0597">Phosphoprotein</keyword>
<dbReference type="PANTHER" id="PTHR43214">
    <property type="entry name" value="TWO-COMPONENT RESPONSE REGULATOR"/>
    <property type="match status" value="1"/>
</dbReference>
<dbReference type="KEGG" id="eke:EK0264_07995"/>
<protein>
    <submittedName>
        <fullName evidence="8">Response regulator</fullName>
    </submittedName>
</protein>
<dbReference type="OrthoDB" id="9808843at2"/>
<dbReference type="PROSITE" id="PS00622">
    <property type="entry name" value="HTH_LUXR_1"/>
    <property type="match status" value="1"/>
</dbReference>